<accession>A0ABQ5SJ14</accession>
<dbReference type="Proteomes" id="UP001165090">
    <property type="component" value="Unassembled WGS sequence"/>
</dbReference>
<keyword evidence="2" id="KW-1185">Reference proteome</keyword>
<name>A0ABQ5SJ14_9CHLO</name>
<comment type="caution">
    <text evidence="1">The sequence shown here is derived from an EMBL/GenBank/DDBJ whole genome shotgun (WGS) entry which is preliminary data.</text>
</comment>
<protein>
    <submittedName>
        <fullName evidence="1">Uncharacterized protein</fullName>
    </submittedName>
</protein>
<gene>
    <name evidence="1" type="ORF">VaNZ11_014033</name>
</gene>
<proteinExistence type="predicted"/>
<organism evidence="1 2">
    <name type="scientific">Volvox africanus</name>
    <dbReference type="NCBI Taxonomy" id="51714"/>
    <lineage>
        <taxon>Eukaryota</taxon>
        <taxon>Viridiplantae</taxon>
        <taxon>Chlorophyta</taxon>
        <taxon>core chlorophytes</taxon>
        <taxon>Chlorophyceae</taxon>
        <taxon>CS clade</taxon>
        <taxon>Chlamydomonadales</taxon>
        <taxon>Volvocaceae</taxon>
        <taxon>Volvox</taxon>
    </lineage>
</organism>
<sequence>MKISSVSRAASLVQACTRTTVYFSAQSRSQIDSRIRMASTNSLRPAAGAFEGKEVEAALPASNVNDPHPWHERFDITRDQPVYKRYLTVYDRLVTFTPDVGEAHSLHYDVVGHPNCSFCFAVAIPFHPATETAPAQVSMVREYAQGPNILMYCFPSGGFDKQKHTDLRQCAEVEMAEEAMLVGGEVVSLLSEDHPGQSELKWSCNTFKPFLIIDPQPVPSGHAAARDAEEHTIEVLRVSIPELRRLIAGGQVMLPRMCSKIGNYSDIGAAVIAAAARSPVVLLQPPAPPTIHILYYGA</sequence>
<evidence type="ECO:0000313" key="1">
    <source>
        <dbReference type="EMBL" id="GLI69424.1"/>
    </source>
</evidence>
<reference evidence="1 2" key="1">
    <citation type="journal article" date="2023" name="IScience">
        <title>Expanded male sex-determining region conserved during the evolution of homothallism in the green alga Volvox.</title>
        <authorList>
            <person name="Yamamoto K."/>
            <person name="Matsuzaki R."/>
            <person name="Mahakham W."/>
            <person name="Heman W."/>
            <person name="Sekimoto H."/>
            <person name="Kawachi M."/>
            <person name="Minakuchi Y."/>
            <person name="Toyoda A."/>
            <person name="Nozaki H."/>
        </authorList>
    </citation>
    <scope>NUCLEOTIDE SEQUENCE [LARGE SCALE GENOMIC DNA]</scope>
    <source>
        <strain evidence="1 2">NIES-4468</strain>
    </source>
</reference>
<evidence type="ECO:0000313" key="2">
    <source>
        <dbReference type="Proteomes" id="UP001165090"/>
    </source>
</evidence>
<dbReference type="InterPro" id="IPR015797">
    <property type="entry name" value="NUDIX_hydrolase-like_dom_sf"/>
</dbReference>
<dbReference type="EMBL" id="BSDZ01000086">
    <property type="protein sequence ID" value="GLI69424.1"/>
    <property type="molecule type" value="Genomic_DNA"/>
</dbReference>
<dbReference type="Gene3D" id="3.90.79.10">
    <property type="entry name" value="Nucleoside Triphosphate Pyrophosphohydrolase"/>
    <property type="match status" value="1"/>
</dbReference>
<dbReference type="SUPFAM" id="SSF55811">
    <property type="entry name" value="Nudix"/>
    <property type="match status" value="1"/>
</dbReference>